<dbReference type="InterPro" id="IPR006016">
    <property type="entry name" value="UspA"/>
</dbReference>
<comment type="caution">
    <text evidence="3">The sequence shown here is derived from an EMBL/GenBank/DDBJ whole genome shotgun (WGS) entry which is preliminary data.</text>
</comment>
<proteinExistence type="inferred from homology"/>
<comment type="similarity">
    <text evidence="1">Belongs to the universal stress protein A family.</text>
</comment>
<dbReference type="Proteomes" id="UP000239800">
    <property type="component" value="Unassembled WGS sequence"/>
</dbReference>
<dbReference type="CDD" id="cd00293">
    <property type="entry name" value="USP-like"/>
    <property type="match status" value="1"/>
</dbReference>
<dbReference type="EMBL" id="MQUB01000001">
    <property type="protein sequence ID" value="PQB06060.1"/>
    <property type="molecule type" value="Genomic_DNA"/>
</dbReference>
<feature type="domain" description="UspA" evidence="2">
    <location>
        <begin position="1"/>
        <end position="135"/>
    </location>
</feature>
<dbReference type="Pfam" id="PF00582">
    <property type="entry name" value="Usp"/>
    <property type="match status" value="1"/>
</dbReference>
<dbReference type="InterPro" id="IPR006015">
    <property type="entry name" value="Universal_stress_UspA"/>
</dbReference>
<accession>A0A2S7KTW8</accession>
<dbReference type="PANTHER" id="PTHR46268:SF6">
    <property type="entry name" value="UNIVERSAL STRESS PROTEIN UP12"/>
    <property type="match status" value="1"/>
</dbReference>
<evidence type="ECO:0000313" key="3">
    <source>
        <dbReference type="EMBL" id="PQB06060.1"/>
    </source>
</evidence>
<dbReference type="PANTHER" id="PTHR46268">
    <property type="entry name" value="STRESS RESPONSE PROTEIN NHAX"/>
    <property type="match status" value="1"/>
</dbReference>
<reference evidence="3 4" key="1">
    <citation type="submission" date="2016-11" db="EMBL/GenBank/DDBJ databases">
        <title>Trade-off between light-utilization and light-protection in marine flavobacteria.</title>
        <authorList>
            <person name="Kumagai Y."/>
        </authorList>
    </citation>
    <scope>NUCLEOTIDE SEQUENCE [LARGE SCALE GENOMIC DNA]</scope>
    <source>
        <strain evidence="3 4">NBRC 107741</strain>
    </source>
</reference>
<protein>
    <submittedName>
        <fullName evidence="3">Universal stress protein UspA</fullName>
    </submittedName>
</protein>
<gene>
    <name evidence="3" type="ORF">BST85_11230</name>
</gene>
<dbReference type="PRINTS" id="PR01438">
    <property type="entry name" value="UNVRSLSTRESS"/>
</dbReference>
<evidence type="ECO:0000256" key="1">
    <source>
        <dbReference type="ARBA" id="ARBA00008791"/>
    </source>
</evidence>
<name>A0A2S7KTW8_9FLAO</name>
<dbReference type="Gene3D" id="3.40.50.12370">
    <property type="match status" value="1"/>
</dbReference>
<dbReference type="SUPFAM" id="SSF52402">
    <property type="entry name" value="Adenine nucleotide alpha hydrolases-like"/>
    <property type="match status" value="2"/>
</dbReference>
<keyword evidence="4" id="KW-1185">Reference proteome</keyword>
<evidence type="ECO:0000313" key="4">
    <source>
        <dbReference type="Proteomes" id="UP000239800"/>
    </source>
</evidence>
<sequence>MKNILVPVSNTAHAVTNLKFAVGLASMNGATVYLINLYKEFSKVAGLTKVNQLIIEDSEAQLNEVLNQVDTQNVEVVARPVKGDSFEGIERLIKLLEIDLILLSPQSIEMDDEVYLGSITGKIVKQTMTPVMIIPGDYLFRKFETILLAFKGGYCEREEALSPVLELAKLFNARLNLLQVHTPDTAQESTDPNWLTMGDSFTETNNATIFQGVLEHFQSNNPDLLCVLRRQRGFFQKLWEKNRVMKKEFFTTKPLLILKADDQ</sequence>
<evidence type="ECO:0000259" key="2">
    <source>
        <dbReference type="Pfam" id="PF00582"/>
    </source>
</evidence>
<dbReference type="AlphaFoldDB" id="A0A2S7KTW8"/>
<organism evidence="3 4">
    <name type="scientific">Aureitalea marina</name>
    <dbReference type="NCBI Taxonomy" id="930804"/>
    <lineage>
        <taxon>Bacteria</taxon>
        <taxon>Pseudomonadati</taxon>
        <taxon>Bacteroidota</taxon>
        <taxon>Flavobacteriia</taxon>
        <taxon>Flavobacteriales</taxon>
        <taxon>Flavobacteriaceae</taxon>
        <taxon>Aureitalea</taxon>
    </lineage>
</organism>